<feature type="compositionally biased region" description="Polar residues" evidence="1">
    <location>
        <begin position="1"/>
        <end position="15"/>
    </location>
</feature>
<evidence type="ECO:0000256" key="2">
    <source>
        <dbReference type="SAM" id="Phobius"/>
    </source>
</evidence>
<dbReference type="Pfam" id="PF15159">
    <property type="entry name" value="PIG-Y"/>
    <property type="match status" value="1"/>
</dbReference>
<feature type="region of interest" description="Disordered" evidence="1">
    <location>
        <begin position="65"/>
        <end position="123"/>
    </location>
</feature>
<name>A0A6G1M6P0_ORBOL</name>
<dbReference type="AlphaFoldDB" id="A0A6G1M6P0"/>
<accession>A0A6G1M6P0</accession>
<sequence>MMSGPTISSSSNIGSKQLPRKTRQRARSLRKSLLTFASSSSSFTKSAVKNNGSTLNVTDVAAATAGGSNSNSNGNGSGGGSNGRNPGLAGVNGGGASSSLNNSEDDDHLSPPPLMMRDTSVASRSSSRISRSFRRTSSSRHVDYADTVWWGWVVLITTWVVFVVGMGSVLGIWDWAWYGSATNATTGGGGGVWGEDYDPDDDLPIPGYYPALVILTWVVAWVWVIIAWVGMKYFRHARVAPAN</sequence>
<gene>
    <name evidence="4" type="ORF">TWF191_009244</name>
    <name evidence="3" type="ORF">TWF679_011130</name>
</gene>
<feature type="transmembrane region" description="Helical" evidence="2">
    <location>
        <begin position="208"/>
        <end position="229"/>
    </location>
</feature>
<keyword evidence="2" id="KW-0812">Transmembrane</keyword>
<dbReference type="EMBL" id="WIPF01000067">
    <property type="protein sequence ID" value="KAF3215569.1"/>
    <property type="molecule type" value="Genomic_DNA"/>
</dbReference>
<reference evidence="3 5" key="1">
    <citation type="submission" date="2019-06" db="EMBL/GenBank/DDBJ databases">
        <authorList>
            <person name="Palmer J.M."/>
        </authorList>
    </citation>
    <scope>NUCLEOTIDE SEQUENCE</scope>
    <source>
        <strain evidence="4 5">TWF191</strain>
        <strain evidence="3">TWF679</strain>
    </source>
</reference>
<evidence type="ECO:0000313" key="5">
    <source>
        <dbReference type="Proteomes" id="UP000483672"/>
    </source>
</evidence>
<organism evidence="3 6">
    <name type="scientific">Orbilia oligospora</name>
    <name type="common">Nematode-trapping fungus</name>
    <name type="synonym">Arthrobotrys oligospora</name>
    <dbReference type="NCBI Taxonomy" id="2813651"/>
    <lineage>
        <taxon>Eukaryota</taxon>
        <taxon>Fungi</taxon>
        <taxon>Dikarya</taxon>
        <taxon>Ascomycota</taxon>
        <taxon>Pezizomycotina</taxon>
        <taxon>Orbiliomycetes</taxon>
        <taxon>Orbiliales</taxon>
        <taxon>Orbiliaceae</taxon>
        <taxon>Orbilia</taxon>
    </lineage>
</organism>
<dbReference type="OrthoDB" id="2157498at2759"/>
<dbReference type="PANTHER" id="PTHR39400">
    <property type="entry name" value="YALI0E29227P"/>
    <property type="match status" value="1"/>
</dbReference>
<evidence type="ECO:0000256" key="1">
    <source>
        <dbReference type="SAM" id="MobiDB-lite"/>
    </source>
</evidence>
<feature type="compositionally biased region" description="Basic residues" evidence="1">
    <location>
        <begin position="18"/>
        <end position="27"/>
    </location>
</feature>
<evidence type="ECO:0000313" key="6">
    <source>
        <dbReference type="Proteomes" id="UP000614610"/>
    </source>
</evidence>
<dbReference type="Proteomes" id="UP000614610">
    <property type="component" value="Unassembled WGS sequence"/>
</dbReference>
<keyword evidence="2" id="KW-0472">Membrane</keyword>
<keyword evidence="2" id="KW-1133">Transmembrane helix</keyword>
<proteinExistence type="predicted"/>
<dbReference type="InterPro" id="IPR029164">
    <property type="entry name" value="PIG-Y"/>
</dbReference>
<evidence type="ECO:0000313" key="4">
    <source>
        <dbReference type="EMBL" id="KAF3215569.1"/>
    </source>
</evidence>
<dbReference type="PANTHER" id="PTHR39400:SF1">
    <property type="entry name" value="PIG-P DOMAIN-CONTAINING PROTEIN"/>
    <property type="match status" value="1"/>
</dbReference>
<feature type="region of interest" description="Disordered" evidence="1">
    <location>
        <begin position="1"/>
        <end position="27"/>
    </location>
</feature>
<evidence type="ECO:0000313" key="3">
    <source>
        <dbReference type="EMBL" id="KAF3202001.1"/>
    </source>
</evidence>
<feature type="transmembrane region" description="Helical" evidence="2">
    <location>
        <begin position="149"/>
        <end position="173"/>
    </location>
</feature>
<comment type="caution">
    <text evidence="3">The sequence shown here is derived from an EMBL/GenBank/DDBJ whole genome shotgun (WGS) entry which is preliminary data.</text>
</comment>
<dbReference type="Proteomes" id="UP000483672">
    <property type="component" value="Unassembled WGS sequence"/>
</dbReference>
<dbReference type="EMBL" id="WIWT01000092">
    <property type="protein sequence ID" value="KAF3202001.1"/>
    <property type="molecule type" value="Genomic_DNA"/>
</dbReference>
<protein>
    <submittedName>
        <fullName evidence="3">Uncharacterized protein</fullName>
    </submittedName>
</protein>